<reference evidence="9 10" key="1">
    <citation type="submission" date="2020-08" db="EMBL/GenBank/DDBJ databases">
        <title>Genomic Encyclopedia of Type Strains, Phase IV (KMG-IV): sequencing the most valuable type-strain genomes for metagenomic binning, comparative biology and taxonomic classification.</title>
        <authorList>
            <person name="Goeker M."/>
        </authorList>
    </citation>
    <scope>NUCLEOTIDE SEQUENCE [LARGE SCALE GENOMIC DNA]</scope>
    <source>
        <strain evidence="9 10">DSM 16268</strain>
    </source>
</reference>
<sequence length="557" mass="59849">MATTATVPDAATRPMSGQERKVIFASSLGTVFEWYDFYLYGSLSAIIAAQFFSGVNPTAAFIFALLAFAAGFAVRPFGALVFGRLGDLVGRKYTFLVTILIMGVSTFIVGILPSYASWGIAAPVILIVLRLLQGLALGGEYGGAATYVAEHAPRGRRGFYTSWIQTTATLGLFLSLLVILGTRTYFGEDAFKAWAWRIPFLLSIVLLGISVWIRLTLNESPAFKAMKEEGKSSKAPLTEAFGNWSNGKVALIALLGGTAGQAVVWYTGQFYALFFLTQTLKVDGATANILIALSLAIGTPFFVFFGWLSDKIGRKPIILGGCLIAALTYFPIFQALTHYANPALEAAQTSAPVTVVADPNECSFQFNPVGTSKFVTSCDIAKSFLAKNSVNYANEAAPAGTVASVKIGETTIASFSGAGLAGDELKAQQAAFDQQMTEAIRAAGYPAAADPAQMNKPMLVVLLAVLVLYVTMVYGPIAAQLVELFPTRIRYTAMSLPYHIGNGWFGGFLPTTAFAMVAATGNIYYGLWYPIVVAVMTLIIGIFFMPETKDRQIDHWH</sequence>
<feature type="transmembrane region" description="Helical" evidence="7">
    <location>
        <begin position="61"/>
        <end position="81"/>
    </location>
</feature>
<comment type="subcellular location">
    <subcellularLocation>
        <location evidence="1">Cell membrane</location>
        <topology evidence="1">Multi-pass membrane protein</topology>
    </subcellularLocation>
</comment>
<dbReference type="RefSeq" id="WP_246429741.1">
    <property type="nucleotide sequence ID" value="NZ_JACHOO010000004.1"/>
</dbReference>
<dbReference type="PANTHER" id="PTHR43045">
    <property type="entry name" value="SHIKIMATE TRANSPORTER"/>
    <property type="match status" value="1"/>
</dbReference>
<accession>A0A7W9FMF9</accession>
<dbReference type="CDD" id="cd17369">
    <property type="entry name" value="MFS_ShiA_like"/>
    <property type="match status" value="1"/>
</dbReference>
<evidence type="ECO:0000256" key="5">
    <source>
        <dbReference type="ARBA" id="ARBA00022989"/>
    </source>
</evidence>
<keyword evidence="4 7" id="KW-0812">Transmembrane</keyword>
<dbReference type="PROSITE" id="PS50850">
    <property type="entry name" value="MFS"/>
    <property type="match status" value="1"/>
</dbReference>
<evidence type="ECO:0000313" key="9">
    <source>
        <dbReference type="EMBL" id="MBB5753393.1"/>
    </source>
</evidence>
<feature type="transmembrane region" description="Helical" evidence="7">
    <location>
        <begin position="503"/>
        <end position="521"/>
    </location>
</feature>
<protein>
    <submittedName>
        <fullName evidence="9">MFS family permease</fullName>
    </submittedName>
</protein>
<feature type="domain" description="Major facilitator superfamily (MFS) profile" evidence="8">
    <location>
        <begin position="22"/>
        <end position="549"/>
    </location>
</feature>
<dbReference type="SUPFAM" id="SSF103473">
    <property type="entry name" value="MFS general substrate transporter"/>
    <property type="match status" value="1"/>
</dbReference>
<dbReference type="Proteomes" id="UP000523821">
    <property type="component" value="Unassembled WGS sequence"/>
</dbReference>
<feature type="transmembrane region" description="Helical" evidence="7">
    <location>
        <begin position="159"/>
        <end position="182"/>
    </location>
</feature>
<feature type="transmembrane region" description="Helical" evidence="7">
    <location>
        <begin position="93"/>
        <end position="112"/>
    </location>
</feature>
<dbReference type="AlphaFoldDB" id="A0A7W9FMF9"/>
<evidence type="ECO:0000313" key="10">
    <source>
        <dbReference type="Proteomes" id="UP000523821"/>
    </source>
</evidence>
<dbReference type="Gene3D" id="1.20.1250.20">
    <property type="entry name" value="MFS general substrate transporter like domains"/>
    <property type="match status" value="2"/>
</dbReference>
<evidence type="ECO:0000256" key="1">
    <source>
        <dbReference type="ARBA" id="ARBA00004651"/>
    </source>
</evidence>
<dbReference type="GO" id="GO:0005886">
    <property type="term" value="C:plasma membrane"/>
    <property type="evidence" value="ECO:0007669"/>
    <property type="project" value="UniProtKB-SubCell"/>
</dbReference>
<evidence type="ECO:0000256" key="6">
    <source>
        <dbReference type="ARBA" id="ARBA00023136"/>
    </source>
</evidence>
<evidence type="ECO:0000256" key="3">
    <source>
        <dbReference type="ARBA" id="ARBA00022475"/>
    </source>
</evidence>
<proteinExistence type="predicted"/>
<dbReference type="InterPro" id="IPR005828">
    <property type="entry name" value="MFS_sugar_transport-like"/>
</dbReference>
<dbReference type="PANTHER" id="PTHR43045:SF7">
    <property type="entry name" value="MAJOR FACILITATOR SUPERFAMILY TRANSPORTER"/>
    <property type="match status" value="1"/>
</dbReference>
<feature type="transmembrane region" description="Helical" evidence="7">
    <location>
        <begin position="527"/>
        <end position="545"/>
    </location>
</feature>
<keyword evidence="5 7" id="KW-1133">Transmembrane helix</keyword>
<feature type="transmembrane region" description="Helical" evidence="7">
    <location>
        <begin position="249"/>
        <end position="267"/>
    </location>
</feature>
<feature type="transmembrane region" description="Helical" evidence="7">
    <location>
        <begin position="459"/>
        <end position="482"/>
    </location>
</feature>
<evidence type="ECO:0000256" key="2">
    <source>
        <dbReference type="ARBA" id="ARBA00022448"/>
    </source>
</evidence>
<keyword evidence="10" id="KW-1185">Reference proteome</keyword>
<feature type="transmembrane region" description="Helical" evidence="7">
    <location>
        <begin position="317"/>
        <end position="336"/>
    </location>
</feature>
<keyword evidence="3" id="KW-1003">Cell membrane</keyword>
<feature type="transmembrane region" description="Helical" evidence="7">
    <location>
        <begin position="37"/>
        <end position="55"/>
    </location>
</feature>
<dbReference type="FunFam" id="1.20.1250.20:FF:000001">
    <property type="entry name" value="Dicarboxylate MFS transporter"/>
    <property type="match status" value="1"/>
</dbReference>
<dbReference type="GO" id="GO:0022857">
    <property type="term" value="F:transmembrane transporter activity"/>
    <property type="evidence" value="ECO:0007669"/>
    <property type="project" value="InterPro"/>
</dbReference>
<dbReference type="InterPro" id="IPR036259">
    <property type="entry name" value="MFS_trans_sf"/>
</dbReference>
<dbReference type="PROSITE" id="PS00217">
    <property type="entry name" value="SUGAR_TRANSPORT_2"/>
    <property type="match status" value="1"/>
</dbReference>
<keyword evidence="6 7" id="KW-0472">Membrane</keyword>
<organism evidence="9 10">
    <name type="scientific">Prosthecomicrobium pneumaticum</name>
    <dbReference type="NCBI Taxonomy" id="81895"/>
    <lineage>
        <taxon>Bacteria</taxon>
        <taxon>Pseudomonadati</taxon>
        <taxon>Pseudomonadota</taxon>
        <taxon>Alphaproteobacteria</taxon>
        <taxon>Hyphomicrobiales</taxon>
        <taxon>Kaistiaceae</taxon>
        <taxon>Prosthecomicrobium</taxon>
    </lineage>
</organism>
<keyword evidence="2" id="KW-0813">Transport</keyword>
<feature type="transmembrane region" description="Helical" evidence="7">
    <location>
        <begin position="287"/>
        <end position="308"/>
    </location>
</feature>
<dbReference type="InterPro" id="IPR005829">
    <property type="entry name" value="Sugar_transporter_CS"/>
</dbReference>
<name>A0A7W9FMF9_9HYPH</name>
<feature type="transmembrane region" description="Helical" evidence="7">
    <location>
        <begin position="194"/>
        <end position="217"/>
    </location>
</feature>
<gene>
    <name evidence="9" type="ORF">GGQ63_002459</name>
</gene>
<dbReference type="Pfam" id="PF00083">
    <property type="entry name" value="Sugar_tr"/>
    <property type="match status" value="2"/>
</dbReference>
<dbReference type="InterPro" id="IPR020846">
    <property type="entry name" value="MFS_dom"/>
</dbReference>
<evidence type="ECO:0000256" key="4">
    <source>
        <dbReference type="ARBA" id="ARBA00022692"/>
    </source>
</evidence>
<evidence type="ECO:0000259" key="8">
    <source>
        <dbReference type="PROSITE" id="PS50850"/>
    </source>
</evidence>
<comment type="caution">
    <text evidence="9">The sequence shown here is derived from an EMBL/GenBank/DDBJ whole genome shotgun (WGS) entry which is preliminary data.</text>
</comment>
<evidence type="ECO:0000256" key="7">
    <source>
        <dbReference type="SAM" id="Phobius"/>
    </source>
</evidence>
<dbReference type="EMBL" id="JACHOO010000004">
    <property type="protein sequence ID" value="MBB5753393.1"/>
    <property type="molecule type" value="Genomic_DNA"/>
</dbReference>
<feature type="transmembrane region" description="Helical" evidence="7">
    <location>
        <begin position="118"/>
        <end position="138"/>
    </location>
</feature>